<feature type="domain" description="DYW" evidence="3">
    <location>
        <begin position="378"/>
        <end position="470"/>
    </location>
</feature>
<dbReference type="GO" id="GO:0008270">
    <property type="term" value="F:zinc ion binding"/>
    <property type="evidence" value="ECO:0007669"/>
    <property type="project" value="InterPro"/>
</dbReference>
<sequence>MPKGCLLQVMLPRTHLSQFQLNFISAIGLEEVKMVWADIWAELNITVKEKFHNNNKYNVFSQAPATCWGGADGVYEEVELKASRDLRRLLVLKDKRVACAGEEVLQRRTSLSTLKRTHAKVFAYGLQRDEHLSTKISVMYVSFGDVDSASIVFEYISEPCSYIWNIMIRGYTSQGRFGSSLGLNDVFVNAALVDMYSKCGDVETARLSRITAQKGKYTECYSSLRQFGSFEKRLFDGTVGKDVVCWSAMIASYGIHGHGRKALDLFTDMINAKGKKCFESMLHEFGTAPKLKNYACVVDLLGRSGQISEAEKLVEIHCNLDLAERIADRIFELDPTHAGYHVLLSNIYAAKSKWKEVEKLDKIYSVLEELAAPMKRLGYVPLADFVLRDIEDEAKEEALLYHSERLAIAFGLAYTAPGTTICVTKNARICGDCHNAIKIISKIVKRVIIVRDMRKFHHFENGSCSCGDYW</sequence>
<dbReference type="GO" id="GO:0009451">
    <property type="term" value="P:RNA modification"/>
    <property type="evidence" value="ECO:0007669"/>
    <property type="project" value="InterPro"/>
</dbReference>
<dbReference type="InterPro" id="IPR002885">
    <property type="entry name" value="PPR_rpt"/>
</dbReference>
<dbReference type="NCBIfam" id="TIGR00756">
    <property type="entry name" value="PPR"/>
    <property type="match status" value="1"/>
</dbReference>
<dbReference type="Pfam" id="PF14432">
    <property type="entry name" value="DYW_deaminase"/>
    <property type="match status" value="1"/>
</dbReference>
<evidence type="ECO:0000313" key="5">
    <source>
        <dbReference type="Proteomes" id="UP000796880"/>
    </source>
</evidence>
<dbReference type="GO" id="GO:0003723">
    <property type="term" value="F:RNA binding"/>
    <property type="evidence" value="ECO:0007669"/>
    <property type="project" value="InterPro"/>
</dbReference>
<evidence type="ECO:0000313" key="4">
    <source>
        <dbReference type="EMBL" id="KAF3444587.1"/>
    </source>
</evidence>
<dbReference type="AlphaFoldDB" id="A0A8K0H2J1"/>
<proteinExistence type="inferred from homology"/>
<dbReference type="InterPro" id="IPR046848">
    <property type="entry name" value="E_motif"/>
</dbReference>
<dbReference type="InterPro" id="IPR011990">
    <property type="entry name" value="TPR-like_helical_dom_sf"/>
</dbReference>
<gene>
    <name evidence="4" type="ORF">FNV43_RR14279</name>
</gene>
<protein>
    <recommendedName>
        <fullName evidence="3">DYW domain-containing protein</fullName>
    </recommendedName>
</protein>
<dbReference type="InterPro" id="IPR046960">
    <property type="entry name" value="PPR_At4g14850-like_plant"/>
</dbReference>
<dbReference type="Proteomes" id="UP000796880">
    <property type="component" value="Unassembled WGS sequence"/>
</dbReference>
<dbReference type="InterPro" id="IPR032867">
    <property type="entry name" value="DYW_dom"/>
</dbReference>
<accession>A0A8K0H2J1</accession>
<dbReference type="Pfam" id="PF01535">
    <property type="entry name" value="PPR"/>
    <property type="match status" value="2"/>
</dbReference>
<dbReference type="Gene3D" id="1.25.40.10">
    <property type="entry name" value="Tetratricopeptide repeat domain"/>
    <property type="match status" value="1"/>
</dbReference>
<reference evidence="4" key="1">
    <citation type="submission" date="2020-03" db="EMBL/GenBank/DDBJ databases">
        <title>A high-quality chromosome-level genome assembly of a woody plant with both climbing and erect habits, Rhamnella rubrinervis.</title>
        <authorList>
            <person name="Lu Z."/>
            <person name="Yang Y."/>
            <person name="Zhu X."/>
            <person name="Sun Y."/>
        </authorList>
    </citation>
    <scope>NUCLEOTIDE SEQUENCE</scope>
    <source>
        <strain evidence="4">BYM</strain>
        <tissue evidence="4">Leaf</tissue>
    </source>
</reference>
<dbReference type="PANTHER" id="PTHR47926">
    <property type="entry name" value="PENTATRICOPEPTIDE REPEAT-CONTAINING PROTEIN"/>
    <property type="match status" value="1"/>
</dbReference>
<evidence type="ECO:0000256" key="1">
    <source>
        <dbReference type="ARBA" id="ARBA00006643"/>
    </source>
</evidence>
<evidence type="ECO:0000259" key="3">
    <source>
        <dbReference type="Pfam" id="PF14432"/>
    </source>
</evidence>
<dbReference type="PANTHER" id="PTHR47926:SF500">
    <property type="entry name" value="REPEAT-CONTAINING PROTEIN, PUTATIVE-RELATED"/>
    <property type="match status" value="1"/>
</dbReference>
<keyword evidence="2" id="KW-0677">Repeat</keyword>
<organism evidence="4 5">
    <name type="scientific">Rhamnella rubrinervis</name>
    <dbReference type="NCBI Taxonomy" id="2594499"/>
    <lineage>
        <taxon>Eukaryota</taxon>
        <taxon>Viridiplantae</taxon>
        <taxon>Streptophyta</taxon>
        <taxon>Embryophyta</taxon>
        <taxon>Tracheophyta</taxon>
        <taxon>Spermatophyta</taxon>
        <taxon>Magnoliopsida</taxon>
        <taxon>eudicotyledons</taxon>
        <taxon>Gunneridae</taxon>
        <taxon>Pentapetalae</taxon>
        <taxon>rosids</taxon>
        <taxon>fabids</taxon>
        <taxon>Rosales</taxon>
        <taxon>Rhamnaceae</taxon>
        <taxon>rhamnoid group</taxon>
        <taxon>Rhamneae</taxon>
        <taxon>Rhamnella</taxon>
    </lineage>
</organism>
<evidence type="ECO:0000256" key="2">
    <source>
        <dbReference type="ARBA" id="ARBA00022737"/>
    </source>
</evidence>
<comment type="caution">
    <text evidence="4">The sequence shown here is derived from an EMBL/GenBank/DDBJ whole genome shotgun (WGS) entry which is preliminary data.</text>
</comment>
<dbReference type="EMBL" id="VOIH02000006">
    <property type="protein sequence ID" value="KAF3444587.1"/>
    <property type="molecule type" value="Genomic_DNA"/>
</dbReference>
<keyword evidence="5" id="KW-1185">Reference proteome</keyword>
<dbReference type="OrthoDB" id="185373at2759"/>
<comment type="similarity">
    <text evidence="1">Belongs to the PPR family. PCMP-H subfamily.</text>
</comment>
<name>A0A8K0H2J1_9ROSA</name>
<dbReference type="Pfam" id="PF20431">
    <property type="entry name" value="E_motif"/>
    <property type="match status" value="1"/>
</dbReference>